<dbReference type="AlphaFoldDB" id="X1RQF3"/>
<organism evidence="2">
    <name type="scientific">marine sediment metagenome</name>
    <dbReference type="NCBI Taxonomy" id="412755"/>
    <lineage>
        <taxon>unclassified sequences</taxon>
        <taxon>metagenomes</taxon>
        <taxon>ecological metagenomes</taxon>
    </lineage>
</organism>
<reference evidence="2" key="1">
    <citation type="journal article" date="2014" name="Front. Microbiol.">
        <title>High frequency of phylogenetically diverse reductive dehalogenase-homologous genes in deep subseafloor sedimentary metagenomes.</title>
        <authorList>
            <person name="Kawai M."/>
            <person name="Futagami T."/>
            <person name="Toyoda A."/>
            <person name="Takaki Y."/>
            <person name="Nishi S."/>
            <person name="Hori S."/>
            <person name="Arai W."/>
            <person name="Tsubouchi T."/>
            <person name="Morono Y."/>
            <person name="Uchiyama I."/>
            <person name="Ito T."/>
            <person name="Fujiyama A."/>
            <person name="Inagaki F."/>
            <person name="Takami H."/>
        </authorList>
    </citation>
    <scope>NUCLEOTIDE SEQUENCE</scope>
    <source>
        <strain evidence="2">Expedition CK06-06</strain>
    </source>
</reference>
<protein>
    <recommendedName>
        <fullName evidence="1">Glycosyl hydrolase 109 C-terminal domain-containing protein</fullName>
    </recommendedName>
</protein>
<comment type="caution">
    <text evidence="2">The sequence shown here is derived from an EMBL/GenBank/DDBJ whole genome shotgun (WGS) entry which is preliminary data.</text>
</comment>
<dbReference type="Pfam" id="PF21252">
    <property type="entry name" value="Glyco_hydro_109_C"/>
    <property type="match status" value="1"/>
</dbReference>
<feature type="non-terminal residue" evidence="2">
    <location>
        <position position="1"/>
    </location>
</feature>
<dbReference type="Gene3D" id="3.30.360.10">
    <property type="entry name" value="Dihydrodipicolinate Reductase, domain 2"/>
    <property type="match status" value="1"/>
</dbReference>
<dbReference type="EMBL" id="BARV01036877">
    <property type="protein sequence ID" value="GAI57744.1"/>
    <property type="molecule type" value="Genomic_DNA"/>
</dbReference>
<dbReference type="InterPro" id="IPR049303">
    <property type="entry name" value="Glyco_hydro_109_C"/>
</dbReference>
<accession>X1RQF3</accession>
<gene>
    <name evidence="2" type="ORF">S06H3_57185</name>
</gene>
<feature type="domain" description="Glycosyl hydrolase 109 C-terminal" evidence="1">
    <location>
        <begin position="22"/>
        <end position="72"/>
    </location>
</feature>
<name>X1RQF3_9ZZZZ</name>
<sequence>DFMMGQKAKELAKDDFFFEEFAKMEYRGNMSSMLIKTKQGRTLNIQHDATSPSPHNLIHGVYGTKGSVLYDPAPPRISTGDHKWTDKKTYDEIIEKYKPGLLHKFEEFRKGLGADLESGHGGSDLINVWHIIDCLRTGFPLDQDVYDAAAFSSVIELSEWSVRNNSNSIKIPDFTVGAWNTNKPNMDINLENGFGDTKVLR</sequence>
<evidence type="ECO:0000313" key="2">
    <source>
        <dbReference type="EMBL" id="GAI57744.1"/>
    </source>
</evidence>
<evidence type="ECO:0000259" key="1">
    <source>
        <dbReference type="Pfam" id="PF21252"/>
    </source>
</evidence>
<proteinExistence type="predicted"/>